<evidence type="ECO:0000256" key="1">
    <source>
        <dbReference type="ARBA" id="ARBA00004429"/>
    </source>
</evidence>
<evidence type="ECO:0000256" key="13">
    <source>
        <dbReference type="SAM" id="Phobius"/>
    </source>
</evidence>
<gene>
    <name evidence="16" type="primary">ftsX</name>
    <name evidence="16" type="ORF">DSOUD_2403</name>
</gene>
<feature type="transmembrane region" description="Helical" evidence="13">
    <location>
        <begin position="228"/>
        <end position="245"/>
    </location>
</feature>
<evidence type="ECO:0000256" key="2">
    <source>
        <dbReference type="ARBA" id="ARBA00007379"/>
    </source>
</evidence>
<dbReference type="GO" id="GO:0051301">
    <property type="term" value="P:cell division"/>
    <property type="evidence" value="ECO:0007669"/>
    <property type="project" value="UniProtKB-KW"/>
</dbReference>
<reference evidence="16 17" key="1">
    <citation type="submission" date="2015-07" db="EMBL/GenBank/DDBJ databases">
        <title>Isolation and Genomic Characterization of a Novel Halophilic Metal-Reducing Deltaproteobacterium from the Deep Subsurface.</title>
        <authorList>
            <person name="Badalamenti J.P."/>
            <person name="Summers Z.M."/>
            <person name="Gralnick J.A."/>
            <person name="Bond D.R."/>
        </authorList>
    </citation>
    <scope>NUCLEOTIDE SEQUENCE [LARGE SCALE GENOMIC DNA]</scope>
    <source>
        <strain evidence="16 17">WTL</strain>
    </source>
</reference>
<dbReference type="InterPro" id="IPR040690">
    <property type="entry name" value="FtsX_ECD"/>
</dbReference>
<evidence type="ECO:0000259" key="14">
    <source>
        <dbReference type="Pfam" id="PF02687"/>
    </source>
</evidence>
<proteinExistence type="inferred from homology"/>
<evidence type="ECO:0000256" key="9">
    <source>
        <dbReference type="ARBA" id="ARBA00022989"/>
    </source>
</evidence>
<dbReference type="AlphaFoldDB" id="A0A0M4D3Q5"/>
<evidence type="ECO:0000313" key="16">
    <source>
        <dbReference type="EMBL" id="ALC17164.1"/>
    </source>
</evidence>
<feature type="transmembrane region" description="Helical" evidence="13">
    <location>
        <begin position="274"/>
        <end position="292"/>
    </location>
</feature>
<dbReference type="InterPro" id="IPR003838">
    <property type="entry name" value="ABC3_permease_C"/>
</dbReference>
<dbReference type="NCBIfam" id="TIGR00439">
    <property type="entry name" value="FtsX_Gneg"/>
    <property type="match status" value="1"/>
</dbReference>
<dbReference type="STRING" id="1603606.DSOUD_2403"/>
<feature type="transmembrane region" description="Helical" evidence="13">
    <location>
        <begin position="21"/>
        <end position="45"/>
    </location>
</feature>
<comment type="similarity">
    <text evidence="2 12">Belongs to the ABC-4 integral membrane protein family. FtsX subfamily.</text>
</comment>
<dbReference type="PANTHER" id="PTHR47755">
    <property type="entry name" value="CELL DIVISION PROTEIN FTSX"/>
    <property type="match status" value="1"/>
</dbReference>
<dbReference type="PANTHER" id="PTHR47755:SF1">
    <property type="entry name" value="CELL DIVISION PROTEIN FTSX"/>
    <property type="match status" value="1"/>
</dbReference>
<dbReference type="PIRSF" id="PIRSF003097">
    <property type="entry name" value="FtsX"/>
    <property type="match status" value="1"/>
</dbReference>
<keyword evidence="9 13" id="KW-1133">Transmembrane helix</keyword>
<dbReference type="EMBL" id="CP010802">
    <property type="protein sequence ID" value="ALC17164.1"/>
    <property type="molecule type" value="Genomic_DNA"/>
</dbReference>
<keyword evidence="5 12" id="KW-1003">Cell membrane</keyword>
<keyword evidence="6" id="KW-0997">Cell inner membrane</keyword>
<dbReference type="Pfam" id="PF02687">
    <property type="entry name" value="FtsX"/>
    <property type="match status" value="1"/>
</dbReference>
<evidence type="ECO:0000256" key="7">
    <source>
        <dbReference type="ARBA" id="ARBA00022618"/>
    </source>
</evidence>
<evidence type="ECO:0000256" key="3">
    <source>
        <dbReference type="ARBA" id="ARBA00011160"/>
    </source>
</evidence>
<evidence type="ECO:0000256" key="12">
    <source>
        <dbReference type="PIRNR" id="PIRNR003097"/>
    </source>
</evidence>
<dbReference type="InterPro" id="IPR047590">
    <property type="entry name" value="FtsX_proteobact-type"/>
</dbReference>
<keyword evidence="8 13" id="KW-0812">Transmembrane</keyword>
<keyword evidence="17" id="KW-1185">Reference proteome</keyword>
<dbReference type="OrthoDB" id="9813411at2"/>
<comment type="subcellular location">
    <subcellularLocation>
        <location evidence="1">Cell inner membrane</location>
        <topology evidence="1">Multi-pass membrane protein</topology>
    </subcellularLocation>
</comment>
<keyword evidence="10 12" id="KW-0472">Membrane</keyword>
<sequence>MFERLLYFLRRALRNMRQSPFLCTAAIGTVAVSLAIMAFFAIIVLNVQQVTRHWSQEVQVVAYLDQVPQEEVLKGWIDEIARLPEVEGVSFVSRSEAFEAFGKRLGADSDLLDGLDKDILPASLEIALKEDYRNRQGVARVVEHLRGHQGLGDLRYGQDWLERFESFLDLLRFSGLVLGGFLLFAALFIVSNTIKLTLYARREELEIMVLVGGTPLFIKIPFLLEGALQGALGGLVALGFSYGLFQLFLQRGLSSLLLASGVSRIVFLPVNDQVLLIAAGTALGFVGSLVALRKFVRV</sequence>
<dbReference type="Gene3D" id="3.30.70.3040">
    <property type="match status" value="1"/>
</dbReference>
<evidence type="ECO:0000259" key="15">
    <source>
        <dbReference type="Pfam" id="PF18075"/>
    </source>
</evidence>
<organism evidence="16 17">
    <name type="scientific">Desulfuromonas soudanensis</name>
    <dbReference type="NCBI Taxonomy" id="1603606"/>
    <lineage>
        <taxon>Bacteria</taxon>
        <taxon>Pseudomonadati</taxon>
        <taxon>Thermodesulfobacteriota</taxon>
        <taxon>Desulfuromonadia</taxon>
        <taxon>Desulfuromonadales</taxon>
        <taxon>Desulfuromonadaceae</taxon>
        <taxon>Desulfuromonas</taxon>
    </lineage>
</organism>
<evidence type="ECO:0000256" key="5">
    <source>
        <dbReference type="ARBA" id="ARBA00022475"/>
    </source>
</evidence>
<accession>A0A0M4D3Q5</accession>
<dbReference type="InterPro" id="IPR004513">
    <property type="entry name" value="FtsX"/>
</dbReference>
<name>A0A0M4D3Q5_9BACT</name>
<keyword evidence="7 12" id="KW-0132">Cell division</keyword>
<keyword evidence="11 12" id="KW-0131">Cell cycle</keyword>
<dbReference type="PATRIC" id="fig|1603606.3.peg.2605"/>
<dbReference type="KEGG" id="des:DSOUD_2403"/>
<evidence type="ECO:0000256" key="8">
    <source>
        <dbReference type="ARBA" id="ARBA00022692"/>
    </source>
</evidence>
<feature type="domain" description="FtsX extracellular" evidence="15">
    <location>
        <begin position="58"/>
        <end position="150"/>
    </location>
</feature>
<evidence type="ECO:0000256" key="4">
    <source>
        <dbReference type="ARBA" id="ARBA00021907"/>
    </source>
</evidence>
<evidence type="ECO:0000313" key="17">
    <source>
        <dbReference type="Proteomes" id="UP000057158"/>
    </source>
</evidence>
<dbReference type="GO" id="GO:0005886">
    <property type="term" value="C:plasma membrane"/>
    <property type="evidence" value="ECO:0007669"/>
    <property type="project" value="UniProtKB-SubCell"/>
</dbReference>
<dbReference type="RefSeq" id="WP_053551194.1">
    <property type="nucleotide sequence ID" value="NZ_CP010802.1"/>
</dbReference>
<dbReference type="Proteomes" id="UP000057158">
    <property type="component" value="Chromosome"/>
</dbReference>
<feature type="transmembrane region" description="Helical" evidence="13">
    <location>
        <begin position="170"/>
        <end position="193"/>
    </location>
</feature>
<dbReference type="GO" id="GO:0032153">
    <property type="term" value="C:cell division site"/>
    <property type="evidence" value="ECO:0007669"/>
    <property type="project" value="TreeGrafter"/>
</dbReference>
<evidence type="ECO:0000256" key="11">
    <source>
        <dbReference type="ARBA" id="ARBA00023306"/>
    </source>
</evidence>
<feature type="domain" description="ABC3 transporter permease C-terminal" evidence="14">
    <location>
        <begin position="177"/>
        <end position="297"/>
    </location>
</feature>
<evidence type="ECO:0000256" key="10">
    <source>
        <dbReference type="ARBA" id="ARBA00023136"/>
    </source>
</evidence>
<evidence type="ECO:0000256" key="6">
    <source>
        <dbReference type="ARBA" id="ARBA00022519"/>
    </source>
</evidence>
<comment type="subunit">
    <text evidence="3">Forms a membrane-associated complex with FtsE.</text>
</comment>
<protein>
    <recommendedName>
        <fullName evidence="4 12">Cell division protein FtsX</fullName>
    </recommendedName>
</protein>
<dbReference type="Pfam" id="PF18075">
    <property type="entry name" value="FtsX_ECD"/>
    <property type="match status" value="1"/>
</dbReference>